<evidence type="ECO:0000313" key="3">
    <source>
        <dbReference type="Proteomes" id="UP000766336"/>
    </source>
</evidence>
<name>A0ABS5Q7R9_9PROT</name>
<dbReference type="RefSeq" id="WP_213668227.1">
    <property type="nucleotide sequence ID" value="NZ_JAHCDA010000001.1"/>
</dbReference>
<keyword evidence="1" id="KW-0812">Transmembrane</keyword>
<evidence type="ECO:0000256" key="1">
    <source>
        <dbReference type="SAM" id="Phobius"/>
    </source>
</evidence>
<evidence type="ECO:0000313" key="2">
    <source>
        <dbReference type="EMBL" id="MBS7809533.1"/>
    </source>
</evidence>
<dbReference type="Proteomes" id="UP000766336">
    <property type="component" value="Unassembled WGS sequence"/>
</dbReference>
<feature type="transmembrane region" description="Helical" evidence="1">
    <location>
        <begin position="21"/>
        <end position="43"/>
    </location>
</feature>
<dbReference type="EMBL" id="JAHCDA010000001">
    <property type="protein sequence ID" value="MBS7809533.1"/>
    <property type="molecule type" value="Genomic_DNA"/>
</dbReference>
<accession>A0ABS5Q7R9</accession>
<keyword evidence="1" id="KW-1133">Transmembrane helix</keyword>
<protein>
    <submittedName>
        <fullName evidence="2">DUF2244 domain-containing protein</fullName>
    </submittedName>
</protein>
<organism evidence="2 3">
    <name type="scientific">Roseococcus pinisoli</name>
    <dbReference type="NCBI Taxonomy" id="2835040"/>
    <lineage>
        <taxon>Bacteria</taxon>
        <taxon>Pseudomonadati</taxon>
        <taxon>Pseudomonadota</taxon>
        <taxon>Alphaproteobacteria</taxon>
        <taxon>Acetobacterales</taxon>
        <taxon>Roseomonadaceae</taxon>
        <taxon>Roseococcus</taxon>
    </lineage>
</organism>
<keyword evidence="1" id="KW-0472">Membrane</keyword>
<feature type="transmembrane region" description="Helical" evidence="1">
    <location>
        <begin position="49"/>
        <end position="67"/>
    </location>
</feature>
<sequence length="160" mass="17903">MPETPVLFEARSAPLSSLDARGFRIVAGLLLLGFTIIGAAVIAMGAWPVTAFAGVETLLAIGMLALYRTWARGSAETVTLTEGRLAIRRREGRRHEEASFDPFWARLRWQGGRLYIGQRSEVIEIGRFLAPEERQDLARVLGDVLHRYREPVFDNPQLRG</sequence>
<keyword evidence="3" id="KW-1185">Reference proteome</keyword>
<proteinExistence type="predicted"/>
<dbReference type="Pfam" id="PF10003">
    <property type="entry name" value="DUF2244"/>
    <property type="match status" value="1"/>
</dbReference>
<reference evidence="2 3" key="1">
    <citation type="submission" date="2021-05" db="EMBL/GenBank/DDBJ databases">
        <title>Roseococcus sp. XZZS9, whole genome shotgun sequencing project.</title>
        <authorList>
            <person name="Zhao G."/>
            <person name="Shen L."/>
        </authorList>
    </citation>
    <scope>NUCLEOTIDE SEQUENCE [LARGE SCALE GENOMIC DNA]</scope>
    <source>
        <strain evidence="2 3">XZZS9</strain>
    </source>
</reference>
<comment type="caution">
    <text evidence="2">The sequence shown here is derived from an EMBL/GenBank/DDBJ whole genome shotgun (WGS) entry which is preliminary data.</text>
</comment>
<dbReference type="InterPro" id="IPR019253">
    <property type="entry name" value="DUF2244_TM"/>
</dbReference>
<gene>
    <name evidence="2" type="ORF">KHU32_01200</name>
</gene>